<reference evidence="7" key="1">
    <citation type="submission" date="2025-08" db="UniProtKB">
        <authorList>
            <consortium name="Ensembl"/>
        </authorList>
    </citation>
    <scope>IDENTIFICATION</scope>
</reference>
<evidence type="ECO:0000259" key="6">
    <source>
        <dbReference type="Pfam" id="PF19038"/>
    </source>
</evidence>
<comment type="similarity">
    <text evidence="1 2">Belongs to the MON1/SAND family.</text>
</comment>
<feature type="compositionally biased region" description="Polar residues" evidence="3">
    <location>
        <begin position="407"/>
        <end position="417"/>
    </location>
</feature>
<dbReference type="GO" id="GO:0035658">
    <property type="term" value="C:Mon1-Ccz1 complex"/>
    <property type="evidence" value="ECO:0007669"/>
    <property type="project" value="TreeGrafter"/>
</dbReference>
<dbReference type="Ensembl" id="ENSLLET00000021021.1">
    <property type="protein sequence ID" value="ENSLLEP00000020228.1"/>
    <property type="gene ID" value="ENSLLEG00000012828.1"/>
</dbReference>
<feature type="compositionally biased region" description="Polar residues" evidence="3">
    <location>
        <begin position="372"/>
        <end position="394"/>
    </location>
</feature>
<accession>A0A8C5PFY7</accession>
<dbReference type="OrthoDB" id="272411at2759"/>
<dbReference type="InterPro" id="IPR043970">
    <property type="entry name" value="FUZ/MON1/HPS1_longin_3"/>
</dbReference>
<feature type="compositionally biased region" description="Basic and acidic residues" evidence="3">
    <location>
        <begin position="1"/>
        <end position="10"/>
    </location>
</feature>
<evidence type="ECO:0000313" key="8">
    <source>
        <dbReference type="Proteomes" id="UP000694569"/>
    </source>
</evidence>
<gene>
    <name evidence="7" type="primary">MON1A</name>
</gene>
<feature type="domain" description="FUZ/MON1/HPS1 third Longin" evidence="6">
    <location>
        <begin position="723"/>
        <end position="822"/>
    </location>
</feature>
<dbReference type="GO" id="GO:0009306">
    <property type="term" value="P:protein secretion"/>
    <property type="evidence" value="ECO:0007669"/>
    <property type="project" value="TreeGrafter"/>
</dbReference>
<reference evidence="7" key="2">
    <citation type="submission" date="2025-09" db="UniProtKB">
        <authorList>
            <consortium name="Ensembl"/>
        </authorList>
    </citation>
    <scope>IDENTIFICATION</scope>
</reference>
<dbReference type="AlphaFoldDB" id="A0A8C5PFY7"/>
<dbReference type="InterPro" id="IPR043971">
    <property type="entry name" value="FUZ/MON1/HPS1_longin_2"/>
</dbReference>
<dbReference type="GO" id="GO:0006623">
    <property type="term" value="P:protein targeting to vacuole"/>
    <property type="evidence" value="ECO:0007669"/>
    <property type="project" value="UniProtKB-UniRule"/>
</dbReference>
<dbReference type="PRINTS" id="PR01546">
    <property type="entry name" value="YEAST73DUF"/>
</dbReference>
<evidence type="ECO:0000256" key="2">
    <source>
        <dbReference type="RuleBase" id="RU367048"/>
    </source>
</evidence>
<comment type="function">
    <text evidence="2">Plays an important role in membrane trafficking through the secretory apparatus.</text>
</comment>
<keyword evidence="8" id="KW-1185">Reference proteome</keyword>
<feature type="compositionally biased region" description="Polar residues" evidence="3">
    <location>
        <begin position="274"/>
        <end position="333"/>
    </location>
</feature>
<dbReference type="Proteomes" id="UP000694569">
    <property type="component" value="Unplaced"/>
</dbReference>
<dbReference type="PANTHER" id="PTHR13027:SF14">
    <property type="entry name" value="VACUOLAR FUSION PROTEIN MON1 HOMOLOG A"/>
    <property type="match status" value="1"/>
</dbReference>
<dbReference type="InterPro" id="IPR004353">
    <property type="entry name" value="Mon1"/>
</dbReference>
<evidence type="ECO:0000313" key="7">
    <source>
        <dbReference type="Ensembl" id="ENSLLEP00000020228.1"/>
    </source>
</evidence>
<feature type="region of interest" description="Disordered" evidence="3">
    <location>
        <begin position="274"/>
        <end position="418"/>
    </location>
</feature>
<name>A0A8C5PFY7_9ANUR</name>
<dbReference type="GO" id="GO:0016192">
    <property type="term" value="P:vesicle-mediated transport"/>
    <property type="evidence" value="ECO:0007669"/>
    <property type="project" value="InterPro"/>
</dbReference>
<dbReference type="Pfam" id="PF19038">
    <property type="entry name" value="Fuz_longin_3"/>
    <property type="match status" value="1"/>
</dbReference>
<dbReference type="Pfam" id="PF19037">
    <property type="entry name" value="Fuz_longin_2"/>
    <property type="match status" value="1"/>
</dbReference>
<proteinExistence type="inferred from homology"/>
<feature type="compositionally biased region" description="Basic and acidic residues" evidence="3">
    <location>
        <begin position="395"/>
        <end position="405"/>
    </location>
</feature>
<evidence type="ECO:0000256" key="1">
    <source>
        <dbReference type="ARBA" id="ARBA00008968"/>
    </source>
</evidence>
<organism evidence="7 8">
    <name type="scientific">Leptobrachium leishanense</name>
    <name type="common">Leishan spiny toad</name>
    <dbReference type="NCBI Taxonomy" id="445787"/>
    <lineage>
        <taxon>Eukaryota</taxon>
        <taxon>Metazoa</taxon>
        <taxon>Chordata</taxon>
        <taxon>Craniata</taxon>
        <taxon>Vertebrata</taxon>
        <taxon>Euteleostomi</taxon>
        <taxon>Amphibia</taxon>
        <taxon>Batrachia</taxon>
        <taxon>Anura</taxon>
        <taxon>Pelobatoidea</taxon>
        <taxon>Megophryidae</taxon>
        <taxon>Leptobrachium</taxon>
    </lineage>
</organism>
<feature type="region of interest" description="Disordered" evidence="3">
    <location>
        <begin position="1"/>
        <end position="242"/>
    </location>
</feature>
<feature type="domain" description="FUZ/MON1/HPS1 second Longin" evidence="5">
    <location>
        <begin position="595"/>
        <end position="694"/>
    </location>
</feature>
<evidence type="ECO:0000259" key="4">
    <source>
        <dbReference type="Pfam" id="PF19036"/>
    </source>
</evidence>
<dbReference type="GeneTree" id="ENSGT00390000006665"/>
<feature type="domain" description="FUZ/MON1/HPS1 first Longin" evidence="4">
    <location>
        <begin position="435"/>
        <end position="557"/>
    </location>
</feature>
<protein>
    <recommendedName>
        <fullName evidence="2">Vacuolar fusion protein MON1 homolog</fullName>
    </recommendedName>
</protein>
<evidence type="ECO:0000259" key="5">
    <source>
        <dbReference type="Pfam" id="PF19037"/>
    </source>
</evidence>
<evidence type="ECO:0000256" key="3">
    <source>
        <dbReference type="SAM" id="MobiDB-lite"/>
    </source>
</evidence>
<dbReference type="InterPro" id="IPR043972">
    <property type="entry name" value="FUZ/MON1/HPS1_longin_1"/>
</dbReference>
<sequence length="833" mass="92217">MASDVHKMLEGETAGSSEPSGGSDRSDSPVTELTQRSESPSLTQRSDSPVTELTQRSESPSLTQRSNSPVTALTQRSDSPVTALTQRSESPSLTQRSNSPVTALTQRSESPSLTQRSNSPVTVLTQRSKSPALTQRSNSLVTDLAQRSESPSLTQRSNSPVTALIQRSESPSLTQRSNSPVTELTQRSESPLLTQRSNSPVTALTQRSKSPAMTQRSDSPVKALSQGSESPMLIKRSDSPVTVLTQGSQNAVLTHRSDSPVTELMALSYHFDSPSMTQRSESPVSAPTQVSESPALSQRSGNPVTVLTRPTGSPTSSLTQRSDSPVTALTQGTEPGASQDESMFVHARSYEDLTEEDDVTVPRSPGVEGDVESSSMEQISQDFTKLSTQLSVSSLHEDDHPREETSEPGQRSSTRSVSGEDEVFRALDAWYQHQKHVFVLSEAGKPVYSRYRSDEVLSSMAGVMMALVSFVETEKNAIRSIHADGYKVVFLRRSPLVLVSVSQTLQAEHEIAQELIYVYYQIVSLLTGTQLHHLFQQRPSYDLRRLLSGSERITDSLLNLIDVDPSFLLLSVRCFPLAPGVRDSAGSSLLLAKAKSLVFSILMSGNHLVSLVRRKDQLLHSSDLQLLFNLVSSSSSFREGEAWTPVCFPKFNPSGFFHAHISYLNQDPELCLLLISTDREDFFTASDSKKKIMERLEKRGHWGPLTEALKKPYYEVSQTGIQDLRHFIYKSKSAGLFTSPATEPPYHTLEGKKRLLSLYQYLHSKVHSTPPLTTIYHAGDQEITIAWVTEAFVLYVCFSPLVTKAYAVSSIQRLLRWIRKEEDRLFILTPYYY</sequence>
<feature type="compositionally biased region" description="Polar residues" evidence="3">
    <location>
        <begin position="28"/>
        <end position="218"/>
    </location>
</feature>
<dbReference type="PANTHER" id="PTHR13027">
    <property type="entry name" value="SAND PROTEIN-RELATED"/>
    <property type="match status" value="1"/>
</dbReference>
<dbReference type="Pfam" id="PF19036">
    <property type="entry name" value="Fuz_longin_1"/>
    <property type="match status" value="1"/>
</dbReference>